<dbReference type="InterPro" id="IPR051909">
    <property type="entry name" value="MFP_Cation_Efflux"/>
</dbReference>
<gene>
    <name evidence="3" type="ORF">EV700_1613</name>
</gene>
<dbReference type="PANTHER" id="PTHR30097:SF4">
    <property type="entry name" value="SLR6042 PROTEIN"/>
    <property type="match status" value="1"/>
</dbReference>
<evidence type="ECO:0000313" key="4">
    <source>
        <dbReference type="Proteomes" id="UP000292423"/>
    </source>
</evidence>
<comment type="caution">
    <text evidence="3">The sequence shown here is derived from an EMBL/GenBank/DDBJ whole genome shotgun (WGS) entry which is preliminary data.</text>
</comment>
<dbReference type="GO" id="GO:0046914">
    <property type="term" value="F:transition metal ion binding"/>
    <property type="evidence" value="ECO:0007669"/>
    <property type="project" value="TreeGrafter"/>
</dbReference>
<dbReference type="AlphaFoldDB" id="A0A4Q7Z9M8"/>
<evidence type="ECO:0000256" key="1">
    <source>
        <dbReference type="ARBA" id="ARBA00022448"/>
    </source>
</evidence>
<dbReference type="Gene3D" id="2.40.50.100">
    <property type="match status" value="1"/>
</dbReference>
<evidence type="ECO:0000313" key="3">
    <source>
        <dbReference type="EMBL" id="RZU47218.1"/>
    </source>
</evidence>
<keyword evidence="4" id="KW-1185">Reference proteome</keyword>
<dbReference type="Proteomes" id="UP000292423">
    <property type="component" value="Unassembled WGS sequence"/>
</dbReference>
<name>A0A4Q7Z9M8_9GAMM</name>
<dbReference type="PANTHER" id="PTHR30097">
    <property type="entry name" value="CATION EFFLUX SYSTEM PROTEIN CUSB"/>
    <property type="match status" value="1"/>
</dbReference>
<dbReference type="EMBL" id="SHKX01000011">
    <property type="protein sequence ID" value="RZU47218.1"/>
    <property type="molecule type" value="Genomic_DNA"/>
</dbReference>
<dbReference type="GO" id="GO:0015679">
    <property type="term" value="P:plasma membrane copper ion transport"/>
    <property type="evidence" value="ECO:0007669"/>
    <property type="project" value="TreeGrafter"/>
</dbReference>
<feature type="signal peptide" evidence="2">
    <location>
        <begin position="1"/>
        <end position="20"/>
    </location>
</feature>
<dbReference type="Gene3D" id="2.40.30.170">
    <property type="match status" value="1"/>
</dbReference>
<organism evidence="3 4">
    <name type="scientific">Fluviicoccus keumensis</name>
    <dbReference type="NCBI Taxonomy" id="1435465"/>
    <lineage>
        <taxon>Bacteria</taxon>
        <taxon>Pseudomonadati</taxon>
        <taxon>Pseudomonadota</taxon>
        <taxon>Gammaproteobacteria</taxon>
        <taxon>Moraxellales</taxon>
        <taxon>Moraxellaceae</taxon>
        <taxon>Fluviicoccus</taxon>
    </lineage>
</organism>
<proteinExistence type="predicted"/>
<dbReference type="GO" id="GO:0060003">
    <property type="term" value="P:copper ion export"/>
    <property type="evidence" value="ECO:0007669"/>
    <property type="project" value="TreeGrafter"/>
</dbReference>
<reference evidence="3 4" key="1">
    <citation type="submission" date="2019-02" db="EMBL/GenBank/DDBJ databases">
        <title>Genomic Encyclopedia of Type Strains, Phase IV (KMG-IV): sequencing the most valuable type-strain genomes for metagenomic binning, comparative biology and taxonomic classification.</title>
        <authorList>
            <person name="Goeker M."/>
        </authorList>
    </citation>
    <scope>NUCLEOTIDE SEQUENCE [LARGE SCALE GENOMIC DNA]</scope>
    <source>
        <strain evidence="3 4">DSM 105135</strain>
    </source>
</reference>
<dbReference type="OrthoDB" id="9806939at2"/>
<keyword evidence="1" id="KW-0813">Transport</keyword>
<dbReference type="RefSeq" id="WP_130412517.1">
    <property type="nucleotide sequence ID" value="NZ_SHKX01000011.1"/>
</dbReference>
<accession>A0A4Q7Z9M8</accession>
<keyword evidence="2" id="KW-0732">Signal</keyword>
<dbReference type="SUPFAM" id="SSF111369">
    <property type="entry name" value="HlyD-like secretion proteins"/>
    <property type="match status" value="1"/>
</dbReference>
<protein>
    <submittedName>
        <fullName evidence="3">Cobalt-zinc-cadmium efflux system membrane fusion protein</fullName>
    </submittedName>
</protein>
<dbReference type="GO" id="GO:0030288">
    <property type="term" value="C:outer membrane-bounded periplasmic space"/>
    <property type="evidence" value="ECO:0007669"/>
    <property type="project" value="TreeGrafter"/>
</dbReference>
<evidence type="ECO:0000256" key="2">
    <source>
        <dbReference type="SAM" id="SignalP"/>
    </source>
</evidence>
<feature type="chain" id="PRO_5020703550" evidence="2">
    <location>
        <begin position="21"/>
        <end position="357"/>
    </location>
</feature>
<sequence length="357" mass="37040">MNLLLKLALVSPCWLSMAFAADLNLTPAQMQALGVRLEPLQAASSTLQSAYPARFMPAPGQERVISTMQEGLVSRVLVVEGQSVKAGQGLLELQVPALLDQQLALLKANSRAQLAKAALLRYRQLLAEGLIAGKKVIEAEAEAATAEAEERAASTALRLSGLSAAQQQRLLSRQQVDSGLVIQATQSGQVAGLKVTPGQRVQAAEELLRLISASSLWVEADVPAAAAGIFRSGQSVPVGNGAAEAVVVSVAAQSGNAQSVKVRARLKSSLPGALPGMTTTLGEASAQSASWQLPQTAVTRLDGKTVVFLKAATGFAPVEVQAIGDGRTVRVSGAFKGGELIAVSGVTALRNAWQAER</sequence>